<proteinExistence type="predicted"/>
<feature type="non-terminal residue" evidence="2">
    <location>
        <position position="227"/>
    </location>
</feature>
<dbReference type="AlphaFoldDB" id="A0A8T0PP53"/>
<sequence length="227" mass="25000">MDLKPTKNSLGRNPLSDALHRNPGVVINGQGPGRHPPKGASDRDLGTMISEQGSGRHLNSALHLRPGVVKNEQESSHFPRRVRRVRKLAEPTKIRIELVDAAIRRRVNILCVQETKWKGQKAKEVEDTGFKLGYTGATPGRNGVGILIDRSLKDGVVEVRRQGDRIILIRLVGLSESTKMQFWEDLDSMVSTVPTSEKLFIGDLNGHVGASNIGFERVHGGFGYGSR</sequence>
<dbReference type="SUPFAM" id="SSF56219">
    <property type="entry name" value="DNase I-like"/>
    <property type="match status" value="1"/>
</dbReference>
<gene>
    <name evidence="2" type="ORF">PVAP13_8KG326210</name>
</gene>
<evidence type="ECO:0000313" key="2">
    <source>
        <dbReference type="EMBL" id="KAG2563390.1"/>
    </source>
</evidence>
<organism evidence="2 3">
    <name type="scientific">Panicum virgatum</name>
    <name type="common">Blackwell switchgrass</name>
    <dbReference type="NCBI Taxonomy" id="38727"/>
    <lineage>
        <taxon>Eukaryota</taxon>
        <taxon>Viridiplantae</taxon>
        <taxon>Streptophyta</taxon>
        <taxon>Embryophyta</taxon>
        <taxon>Tracheophyta</taxon>
        <taxon>Spermatophyta</taxon>
        <taxon>Magnoliopsida</taxon>
        <taxon>Liliopsida</taxon>
        <taxon>Poales</taxon>
        <taxon>Poaceae</taxon>
        <taxon>PACMAD clade</taxon>
        <taxon>Panicoideae</taxon>
        <taxon>Panicodae</taxon>
        <taxon>Paniceae</taxon>
        <taxon>Panicinae</taxon>
        <taxon>Panicum</taxon>
        <taxon>Panicum sect. Hiantes</taxon>
    </lineage>
</organism>
<evidence type="ECO:0000313" key="3">
    <source>
        <dbReference type="Proteomes" id="UP000823388"/>
    </source>
</evidence>
<dbReference type="InterPro" id="IPR027124">
    <property type="entry name" value="Swc5/CFDP1/2"/>
</dbReference>
<comment type="caution">
    <text evidence="2">The sequence shown here is derived from an EMBL/GenBank/DDBJ whole genome shotgun (WGS) entry which is preliminary data.</text>
</comment>
<accession>A0A8T0PP53</accession>
<evidence type="ECO:0000256" key="1">
    <source>
        <dbReference type="SAM" id="MobiDB-lite"/>
    </source>
</evidence>
<dbReference type="Proteomes" id="UP000823388">
    <property type="component" value="Chromosome 8K"/>
</dbReference>
<dbReference type="InterPro" id="IPR036691">
    <property type="entry name" value="Endo/exonu/phosph_ase_sf"/>
</dbReference>
<keyword evidence="3" id="KW-1185">Reference proteome</keyword>
<dbReference type="PANTHER" id="PTHR23227:SF67">
    <property type="entry name" value="CRANIOFACIAL DEVELOPMENT PROTEIN 2-LIKE"/>
    <property type="match status" value="1"/>
</dbReference>
<evidence type="ECO:0008006" key="4">
    <source>
        <dbReference type="Google" id="ProtNLM"/>
    </source>
</evidence>
<dbReference type="PANTHER" id="PTHR23227">
    <property type="entry name" value="BUCENTAUR RELATED"/>
    <property type="match status" value="1"/>
</dbReference>
<feature type="region of interest" description="Disordered" evidence="1">
    <location>
        <begin position="1"/>
        <end position="51"/>
    </location>
</feature>
<protein>
    <recommendedName>
        <fullName evidence="4">Endonuclease/exonuclease/phosphatase domain-containing protein</fullName>
    </recommendedName>
</protein>
<feature type="compositionally biased region" description="Polar residues" evidence="1">
    <location>
        <begin position="1"/>
        <end position="11"/>
    </location>
</feature>
<reference evidence="2" key="1">
    <citation type="submission" date="2020-05" db="EMBL/GenBank/DDBJ databases">
        <title>WGS assembly of Panicum virgatum.</title>
        <authorList>
            <person name="Lovell J.T."/>
            <person name="Jenkins J."/>
            <person name="Shu S."/>
            <person name="Juenger T.E."/>
            <person name="Schmutz J."/>
        </authorList>
    </citation>
    <scope>NUCLEOTIDE SEQUENCE</scope>
    <source>
        <strain evidence="2">AP13</strain>
    </source>
</reference>
<dbReference type="Gene3D" id="3.60.10.10">
    <property type="entry name" value="Endonuclease/exonuclease/phosphatase"/>
    <property type="match status" value="1"/>
</dbReference>
<dbReference type="EMBL" id="CM029051">
    <property type="protein sequence ID" value="KAG2563390.1"/>
    <property type="molecule type" value="Genomic_DNA"/>
</dbReference>
<name>A0A8T0PP53_PANVG</name>